<sequence length="189" mass="20318">MESASSRWRGQATESERLFGEQAQNVRAPGGTTWNGSAAEAASDRVPGDMVVVRRQSERIRQAAAAAARGVGDLRADQSKALDAIADAEADGFRVGDDLSVTDIQRRVPLEAAARQRAATEHAEYIRWHAEQLAQTDDHIAGQVEASAAELEGITFEQSSDDSTQMLGDDEERQGPEAATDLSSDLPVR</sequence>
<evidence type="ECO:0000313" key="2">
    <source>
        <dbReference type="EMBL" id="BBZ09196.1"/>
    </source>
</evidence>
<feature type="compositionally biased region" description="Polar residues" evidence="1">
    <location>
        <begin position="156"/>
        <end position="166"/>
    </location>
</feature>
<organism evidence="2 3">
    <name type="scientific">Mycolicibacterium doricum</name>
    <dbReference type="NCBI Taxonomy" id="126673"/>
    <lineage>
        <taxon>Bacteria</taxon>
        <taxon>Bacillati</taxon>
        <taxon>Actinomycetota</taxon>
        <taxon>Actinomycetes</taxon>
        <taxon>Mycobacteriales</taxon>
        <taxon>Mycobacteriaceae</taxon>
        <taxon>Mycolicibacterium</taxon>
    </lineage>
</organism>
<proteinExistence type="predicted"/>
<feature type="region of interest" description="Disordered" evidence="1">
    <location>
        <begin position="1"/>
        <end position="46"/>
    </location>
</feature>
<dbReference type="Proteomes" id="UP000467201">
    <property type="component" value="Chromosome"/>
</dbReference>
<protein>
    <submittedName>
        <fullName evidence="2">Uncharacterized protein</fullName>
    </submittedName>
</protein>
<reference evidence="2 3" key="1">
    <citation type="journal article" date="2019" name="Emerg. Microbes Infect.">
        <title>Comprehensive subspecies identification of 175 nontuberculous mycobacteria species based on 7547 genomic profiles.</title>
        <authorList>
            <person name="Matsumoto Y."/>
            <person name="Kinjo T."/>
            <person name="Motooka D."/>
            <person name="Nabeya D."/>
            <person name="Jung N."/>
            <person name="Uechi K."/>
            <person name="Horii T."/>
            <person name="Iida T."/>
            <person name="Fujita J."/>
            <person name="Nakamura S."/>
        </authorList>
    </citation>
    <scope>NUCLEOTIDE SEQUENCE [LARGE SCALE GENOMIC DNA]</scope>
    <source>
        <strain evidence="2 3">JCM 12405</strain>
    </source>
</reference>
<accession>A0A7I7VV70</accession>
<evidence type="ECO:0000313" key="3">
    <source>
        <dbReference type="Proteomes" id="UP000467201"/>
    </source>
</evidence>
<dbReference type="AlphaFoldDB" id="A0A7I7VV70"/>
<dbReference type="EMBL" id="AP022605">
    <property type="protein sequence ID" value="BBZ09196.1"/>
    <property type="molecule type" value="Genomic_DNA"/>
</dbReference>
<dbReference type="KEGG" id="mdr:MDOR_33650"/>
<name>A0A7I7VV70_9MYCO</name>
<feature type="region of interest" description="Disordered" evidence="1">
    <location>
        <begin position="153"/>
        <end position="189"/>
    </location>
</feature>
<evidence type="ECO:0000256" key="1">
    <source>
        <dbReference type="SAM" id="MobiDB-lite"/>
    </source>
</evidence>
<gene>
    <name evidence="2" type="ORF">MDOR_33650</name>
</gene>